<feature type="transmembrane region" description="Helical" evidence="7">
    <location>
        <begin position="269"/>
        <end position="295"/>
    </location>
</feature>
<name>A0A344TCU2_9BACT</name>
<keyword evidence="5 7" id="KW-1133">Transmembrane helix</keyword>
<dbReference type="RefSeq" id="WP_114065250.1">
    <property type="nucleotide sequence ID" value="NZ_CP030850.1"/>
</dbReference>
<feature type="domain" description="Glycosyltransferase 2-like" evidence="8">
    <location>
        <begin position="8"/>
        <end position="176"/>
    </location>
</feature>
<evidence type="ECO:0000256" key="5">
    <source>
        <dbReference type="ARBA" id="ARBA00022989"/>
    </source>
</evidence>
<dbReference type="EMBL" id="CP030850">
    <property type="protein sequence ID" value="AXE16463.1"/>
    <property type="molecule type" value="Genomic_DNA"/>
</dbReference>
<dbReference type="Gene3D" id="3.90.550.10">
    <property type="entry name" value="Spore Coat Polysaccharide Biosynthesis Protein SpsA, Chain A"/>
    <property type="match status" value="1"/>
</dbReference>
<dbReference type="InterPro" id="IPR001173">
    <property type="entry name" value="Glyco_trans_2-like"/>
</dbReference>
<comment type="subcellular location">
    <subcellularLocation>
        <location evidence="1">Membrane</location>
        <topology evidence="1">Multi-pass membrane protein</topology>
    </subcellularLocation>
</comment>
<keyword evidence="3 9" id="KW-0808">Transferase</keyword>
<reference evidence="9 10" key="1">
    <citation type="submission" date="2018-07" db="EMBL/GenBank/DDBJ databases">
        <title>Genome sequencing of Runella.</title>
        <authorList>
            <person name="Baek M.-G."/>
            <person name="Yi H."/>
        </authorList>
    </citation>
    <scope>NUCLEOTIDE SEQUENCE [LARGE SCALE GENOMIC DNA]</scope>
    <source>
        <strain evidence="9 10">HYN0085</strain>
    </source>
</reference>
<evidence type="ECO:0000313" key="10">
    <source>
        <dbReference type="Proteomes" id="UP000251993"/>
    </source>
</evidence>
<evidence type="ECO:0000256" key="2">
    <source>
        <dbReference type="ARBA" id="ARBA00022676"/>
    </source>
</evidence>
<dbReference type="KEGG" id="run:DR864_01335"/>
<keyword evidence="2" id="KW-0328">Glycosyltransferase</keyword>
<organism evidence="9 10">
    <name type="scientific">Runella rosea</name>
    <dbReference type="NCBI Taxonomy" id="2259595"/>
    <lineage>
        <taxon>Bacteria</taxon>
        <taxon>Pseudomonadati</taxon>
        <taxon>Bacteroidota</taxon>
        <taxon>Cytophagia</taxon>
        <taxon>Cytophagales</taxon>
        <taxon>Spirosomataceae</taxon>
        <taxon>Runella</taxon>
    </lineage>
</organism>
<gene>
    <name evidence="9" type="ORF">DR864_01335</name>
</gene>
<dbReference type="InterPro" id="IPR029044">
    <property type="entry name" value="Nucleotide-diphossugar_trans"/>
</dbReference>
<evidence type="ECO:0000256" key="6">
    <source>
        <dbReference type="ARBA" id="ARBA00023136"/>
    </source>
</evidence>
<evidence type="ECO:0000313" key="9">
    <source>
        <dbReference type="EMBL" id="AXE16463.1"/>
    </source>
</evidence>
<dbReference type="Proteomes" id="UP000251993">
    <property type="component" value="Chromosome"/>
</dbReference>
<evidence type="ECO:0000256" key="4">
    <source>
        <dbReference type="ARBA" id="ARBA00022692"/>
    </source>
</evidence>
<evidence type="ECO:0000259" key="8">
    <source>
        <dbReference type="Pfam" id="PF00535"/>
    </source>
</evidence>
<dbReference type="PANTHER" id="PTHR48090">
    <property type="entry name" value="UNDECAPRENYL-PHOSPHATE 4-DEOXY-4-FORMAMIDO-L-ARABINOSE TRANSFERASE-RELATED"/>
    <property type="match status" value="1"/>
</dbReference>
<evidence type="ECO:0000256" key="7">
    <source>
        <dbReference type="SAM" id="Phobius"/>
    </source>
</evidence>
<keyword evidence="6 7" id="KW-0472">Membrane</keyword>
<dbReference type="InterPro" id="IPR050256">
    <property type="entry name" value="Glycosyltransferase_2"/>
</dbReference>
<feature type="transmembrane region" description="Helical" evidence="7">
    <location>
        <begin position="238"/>
        <end position="263"/>
    </location>
</feature>
<keyword evidence="4 7" id="KW-0812">Transmembrane</keyword>
<dbReference type="AlphaFoldDB" id="A0A344TCU2"/>
<dbReference type="CDD" id="cd04187">
    <property type="entry name" value="DPM1_like_bac"/>
    <property type="match status" value="1"/>
</dbReference>
<dbReference type="GO" id="GO:0016757">
    <property type="term" value="F:glycosyltransferase activity"/>
    <property type="evidence" value="ECO:0007669"/>
    <property type="project" value="UniProtKB-KW"/>
</dbReference>
<accession>A0A344TCU2</accession>
<dbReference type="OrthoDB" id="9807778at2"/>
<dbReference type="PANTHER" id="PTHR48090:SF1">
    <property type="entry name" value="PROPHAGE BACTOPRENOL GLUCOSYL TRANSFERASE HOMOLOG"/>
    <property type="match status" value="1"/>
</dbReference>
<evidence type="ECO:0000256" key="1">
    <source>
        <dbReference type="ARBA" id="ARBA00004141"/>
    </source>
</evidence>
<keyword evidence="10" id="KW-1185">Reference proteome</keyword>
<evidence type="ECO:0000256" key="3">
    <source>
        <dbReference type="ARBA" id="ARBA00022679"/>
    </source>
</evidence>
<proteinExistence type="predicted"/>
<dbReference type="GO" id="GO:0005886">
    <property type="term" value="C:plasma membrane"/>
    <property type="evidence" value="ECO:0007669"/>
    <property type="project" value="TreeGrafter"/>
</dbReference>
<dbReference type="Pfam" id="PF00535">
    <property type="entry name" value="Glycos_transf_2"/>
    <property type="match status" value="1"/>
</dbReference>
<sequence length="323" mass="37337">MLPTKLLLVVPCYNEEEILLKTHRTLQEYYTHLEAEQLISPESKICFVNDGSRDRTWQLIETICQNDSKSIGIKLSRNFGHQSAILAGLTQYTNDYDCFITIDADLQDDIAAIGKMLEQHRDGAMVVYGVRDDRSNDSWFKRTTAESFYTMMRWMGVPVVFNHADFRLMDRRILEEFAHFKEVNLFLRGIIPLIGFRSEKVFYKRLEREAGETKYPLKKMLLFAWNGVTSFSTFPMRLVLYFGLFNFFIAMAVSVYIGISYLYGSTVAGWTSIVLPMTFFSGANMIAIGLIGEYVGKIYEEVKGRPRYIIEKVVEVPEVRSEK</sequence>
<dbReference type="SUPFAM" id="SSF53448">
    <property type="entry name" value="Nucleotide-diphospho-sugar transferases"/>
    <property type="match status" value="1"/>
</dbReference>
<protein>
    <submittedName>
        <fullName evidence="9">Glycosyltransferase</fullName>
    </submittedName>
</protein>